<dbReference type="InterPro" id="IPR005746">
    <property type="entry name" value="Thioredoxin"/>
</dbReference>
<evidence type="ECO:0000256" key="2">
    <source>
        <dbReference type="ARBA" id="ARBA00022448"/>
    </source>
</evidence>
<dbReference type="PROSITE" id="PS51352">
    <property type="entry name" value="THIOREDOXIN_2"/>
    <property type="match status" value="1"/>
</dbReference>
<dbReference type="PANTHER" id="PTHR45663">
    <property type="entry name" value="GEO12009P1"/>
    <property type="match status" value="1"/>
</dbReference>
<dbReference type="PRINTS" id="PR00421">
    <property type="entry name" value="THIOREDOXIN"/>
</dbReference>
<dbReference type="NCBIfam" id="TIGR01068">
    <property type="entry name" value="thioredoxin"/>
    <property type="match status" value="1"/>
</dbReference>
<reference evidence="8 9" key="1">
    <citation type="submission" date="2024-09" db="EMBL/GenBank/DDBJ databases">
        <authorList>
            <person name="Sun Q."/>
            <person name="Mori K."/>
        </authorList>
    </citation>
    <scope>NUCLEOTIDE SEQUENCE [LARGE SCALE GENOMIC DNA]</scope>
    <source>
        <strain evidence="8 9">JCM 3307</strain>
    </source>
</reference>
<name>A0ABV5MS18_9ACTN</name>
<dbReference type="RefSeq" id="WP_223104426.1">
    <property type="nucleotide sequence ID" value="NZ_CP061913.1"/>
</dbReference>
<dbReference type="Proteomes" id="UP001589608">
    <property type="component" value="Unassembled WGS sequence"/>
</dbReference>
<dbReference type="PROSITE" id="PS00194">
    <property type="entry name" value="THIOREDOXIN_1"/>
    <property type="match status" value="1"/>
</dbReference>
<dbReference type="InterPro" id="IPR017937">
    <property type="entry name" value="Thioredoxin_CS"/>
</dbReference>
<dbReference type="SUPFAM" id="SSF52833">
    <property type="entry name" value="Thioredoxin-like"/>
    <property type="match status" value="1"/>
</dbReference>
<dbReference type="Gene3D" id="2.30.30.380">
    <property type="entry name" value="Zn-finger domain of Sec23/24"/>
    <property type="match status" value="1"/>
</dbReference>
<keyword evidence="4" id="KW-1015">Disulfide bond</keyword>
<comment type="caution">
    <text evidence="8">The sequence shown here is derived from an EMBL/GenBank/DDBJ whole genome shotgun (WGS) entry which is preliminary data.</text>
</comment>
<evidence type="ECO:0000259" key="7">
    <source>
        <dbReference type="PROSITE" id="PS51352"/>
    </source>
</evidence>
<comment type="similarity">
    <text evidence="1">Belongs to the thioredoxin family.</text>
</comment>
<proteinExistence type="inferred from homology"/>
<evidence type="ECO:0000256" key="5">
    <source>
        <dbReference type="ARBA" id="ARBA00023284"/>
    </source>
</evidence>
<evidence type="ECO:0000256" key="4">
    <source>
        <dbReference type="ARBA" id="ARBA00023157"/>
    </source>
</evidence>
<evidence type="ECO:0000313" key="9">
    <source>
        <dbReference type="Proteomes" id="UP001589608"/>
    </source>
</evidence>
<gene>
    <name evidence="8" type="primary">trxA</name>
    <name evidence="8" type="ORF">ACFFTR_50380</name>
</gene>
<feature type="domain" description="Thioredoxin" evidence="7">
    <location>
        <begin position="11"/>
        <end position="141"/>
    </location>
</feature>
<organism evidence="8 9">
    <name type="scientific">Dactylosporangium vinaceum</name>
    <dbReference type="NCBI Taxonomy" id="53362"/>
    <lineage>
        <taxon>Bacteria</taxon>
        <taxon>Bacillati</taxon>
        <taxon>Actinomycetota</taxon>
        <taxon>Actinomycetes</taxon>
        <taxon>Micromonosporales</taxon>
        <taxon>Micromonosporaceae</taxon>
        <taxon>Dactylosporangium</taxon>
    </lineage>
</organism>
<keyword evidence="3" id="KW-0249">Electron transport</keyword>
<dbReference type="PANTHER" id="PTHR45663:SF11">
    <property type="entry name" value="GEO12009P1"/>
    <property type="match status" value="1"/>
</dbReference>
<dbReference type="Pfam" id="PF00085">
    <property type="entry name" value="Thioredoxin"/>
    <property type="match status" value="1"/>
</dbReference>
<keyword evidence="2" id="KW-0813">Transport</keyword>
<keyword evidence="5" id="KW-0676">Redox-active center</keyword>
<protein>
    <recommendedName>
        <fullName evidence="6">Thioredoxin</fullName>
    </recommendedName>
</protein>
<keyword evidence="9" id="KW-1185">Reference proteome</keyword>
<dbReference type="EMBL" id="JBHMCA010000090">
    <property type="protein sequence ID" value="MFB9451323.1"/>
    <property type="molecule type" value="Genomic_DNA"/>
</dbReference>
<sequence length="146" mass="15540">MSSRIVTCVQCGQRNRVPAAASGKPVCGKCRAAVPWIVDADDLSFAAVAEQSSTPVLVDLWAQWCGPCRVVGPALEQVAGELAGTVKLVKVDIDQAPRVQARFDVKAVPTLMIVRDGRVIARQTGASSPAALRSWVERTLQDTKTA</sequence>
<dbReference type="InterPro" id="IPR036249">
    <property type="entry name" value="Thioredoxin-like_sf"/>
</dbReference>
<evidence type="ECO:0000256" key="6">
    <source>
        <dbReference type="NCBIfam" id="TIGR01068"/>
    </source>
</evidence>
<evidence type="ECO:0000313" key="8">
    <source>
        <dbReference type="EMBL" id="MFB9451323.1"/>
    </source>
</evidence>
<evidence type="ECO:0000256" key="1">
    <source>
        <dbReference type="ARBA" id="ARBA00008987"/>
    </source>
</evidence>
<evidence type="ECO:0000256" key="3">
    <source>
        <dbReference type="ARBA" id="ARBA00022982"/>
    </source>
</evidence>
<dbReference type="InterPro" id="IPR013766">
    <property type="entry name" value="Thioredoxin_domain"/>
</dbReference>
<accession>A0ABV5MS18</accession>
<dbReference type="CDD" id="cd02947">
    <property type="entry name" value="TRX_family"/>
    <property type="match status" value="1"/>
</dbReference>
<dbReference type="Gene3D" id="3.40.30.10">
    <property type="entry name" value="Glutaredoxin"/>
    <property type="match status" value="1"/>
</dbReference>